<proteinExistence type="predicted"/>
<dbReference type="STRING" id="1121267.CCUN_1549"/>
<evidence type="ECO:0000313" key="2">
    <source>
        <dbReference type="EMBL" id="ARJ57132.1"/>
    </source>
</evidence>
<evidence type="ECO:0000256" key="1">
    <source>
        <dbReference type="SAM" id="Coils"/>
    </source>
</evidence>
<organism evidence="2 3">
    <name type="scientific">Campylobacter cuniculorum DSM 23162 = LMG 24588</name>
    <dbReference type="NCBI Taxonomy" id="1121267"/>
    <lineage>
        <taxon>Bacteria</taxon>
        <taxon>Pseudomonadati</taxon>
        <taxon>Campylobacterota</taxon>
        <taxon>Epsilonproteobacteria</taxon>
        <taxon>Campylobacterales</taxon>
        <taxon>Campylobacteraceae</taxon>
        <taxon>Campylobacter</taxon>
    </lineage>
</organism>
<dbReference type="AlphaFoldDB" id="A0A1W6BYJ1"/>
<reference evidence="2 3" key="1">
    <citation type="submission" date="2017-04" db="EMBL/GenBank/DDBJ databases">
        <title>Complete genome sequence of the Campylobacter cuniculorum type strain LMG24588.</title>
        <authorList>
            <person name="Miller W.G."/>
            <person name="Yee E."/>
            <person name="Revez J."/>
            <person name="Bono J.L."/>
            <person name="Rossi M."/>
        </authorList>
    </citation>
    <scope>NUCLEOTIDE SEQUENCE [LARGE SCALE GENOMIC DNA]</scope>
    <source>
        <strain evidence="2 3">LMG 24588</strain>
    </source>
</reference>
<dbReference type="KEGG" id="ccun:CCUN_1549"/>
<dbReference type="EMBL" id="CP020867">
    <property type="protein sequence ID" value="ARJ57132.1"/>
    <property type="molecule type" value="Genomic_DNA"/>
</dbReference>
<gene>
    <name evidence="2" type="ORF">CCUN_1549</name>
</gene>
<dbReference type="RefSeq" id="WP_027305948.1">
    <property type="nucleotide sequence ID" value="NZ_CP020867.1"/>
</dbReference>
<protein>
    <submittedName>
        <fullName evidence="2">Uncharacterized protein</fullName>
    </submittedName>
</protein>
<name>A0A1W6BYJ1_9BACT</name>
<sequence>MILDLLDFLDLDKSTLRKDVKQIKDCENKNENKEEEIECLEQNYQIIENKEIIEKDNEKIEIKSITELIPLGNKRAIKRTRIEKEHVLKR</sequence>
<dbReference type="Proteomes" id="UP000192902">
    <property type="component" value="Chromosome"/>
</dbReference>
<accession>A0A1W6BYJ1</accession>
<evidence type="ECO:0000313" key="3">
    <source>
        <dbReference type="Proteomes" id="UP000192902"/>
    </source>
</evidence>
<feature type="coiled-coil region" evidence="1">
    <location>
        <begin position="16"/>
        <end position="50"/>
    </location>
</feature>
<keyword evidence="1" id="KW-0175">Coiled coil</keyword>